<organism evidence="2 4">
    <name type="scientific">Budvicia aquatica</name>
    <dbReference type="NCBI Taxonomy" id="82979"/>
    <lineage>
        <taxon>Bacteria</taxon>
        <taxon>Pseudomonadati</taxon>
        <taxon>Pseudomonadota</taxon>
        <taxon>Gammaproteobacteria</taxon>
        <taxon>Enterobacterales</taxon>
        <taxon>Budviciaceae</taxon>
        <taxon>Budvicia</taxon>
    </lineage>
</organism>
<evidence type="ECO:0000313" key="3">
    <source>
        <dbReference type="EMBL" id="VFS50805.1"/>
    </source>
</evidence>
<dbReference type="STRING" id="1111728.GCA_000427805_03739"/>
<name>A0A2C6C3I2_9GAMM</name>
<evidence type="ECO:0000259" key="1">
    <source>
        <dbReference type="Pfam" id="PF21726"/>
    </source>
</evidence>
<protein>
    <recommendedName>
        <fullName evidence="1">DUF6862 domain-containing protein</fullName>
    </recommendedName>
</protein>
<dbReference type="InterPro" id="IPR049271">
    <property type="entry name" value="DUF6862"/>
</dbReference>
<dbReference type="Pfam" id="PF21726">
    <property type="entry name" value="DUF6862"/>
    <property type="match status" value="1"/>
</dbReference>
<evidence type="ECO:0000313" key="2">
    <source>
        <dbReference type="EMBL" id="PHI30900.1"/>
    </source>
</evidence>
<dbReference type="Proteomes" id="UP000373449">
    <property type="component" value="Unassembled WGS sequence"/>
</dbReference>
<accession>A0A2C6C3I2</accession>
<evidence type="ECO:0000313" key="4">
    <source>
        <dbReference type="Proteomes" id="UP000224974"/>
    </source>
</evidence>
<dbReference type="RefSeq" id="WP_051323416.1">
    <property type="nucleotide sequence ID" value="NZ_PDDX01000001.1"/>
</dbReference>
<dbReference type="AlphaFoldDB" id="A0A2C6C3I2"/>
<dbReference type="OrthoDB" id="6549030at2"/>
<evidence type="ECO:0000313" key="5">
    <source>
        <dbReference type="Proteomes" id="UP000373449"/>
    </source>
</evidence>
<dbReference type="EMBL" id="PDDX01000001">
    <property type="protein sequence ID" value="PHI30900.1"/>
    <property type="molecule type" value="Genomic_DNA"/>
</dbReference>
<proteinExistence type="predicted"/>
<keyword evidence="4" id="KW-1185">Reference proteome</keyword>
<reference evidence="4" key="2">
    <citation type="submission" date="2017-09" db="EMBL/GenBank/DDBJ databases">
        <title>FDA dAtabase for Regulatory Grade micrObial Sequences (FDA-ARGOS): Supporting development and validation of Infectious Disease Dx tests.</title>
        <authorList>
            <person name="Minogue T."/>
            <person name="Wolcott M."/>
            <person name="Wasieloski L."/>
            <person name="Aguilar W."/>
            <person name="Moore D."/>
            <person name="Tallon L."/>
            <person name="Sadzewicz L."/>
            <person name="Ott S."/>
            <person name="Zhao X."/>
            <person name="Nagaraj S."/>
            <person name="Vavikolanu K."/>
            <person name="Aluvathingal J."/>
            <person name="Nadendla S."/>
            <person name="Sichtig H."/>
        </authorList>
    </citation>
    <scope>NUCLEOTIDE SEQUENCE [LARGE SCALE GENOMIC DNA]</scope>
    <source>
        <strain evidence="4">FDAARGOS_387</strain>
    </source>
</reference>
<dbReference type="EMBL" id="CAADJA010000002">
    <property type="protein sequence ID" value="VFS50805.1"/>
    <property type="molecule type" value="Genomic_DNA"/>
</dbReference>
<gene>
    <name evidence="2" type="ORF">CRN84_16925</name>
    <name evidence="3" type="ORF">NCTC12282_04694</name>
</gene>
<sequence length="245" mass="26455">MENNSLSANEKSELEIAKLKLNSNDPTEREKAQQKVAELTELDISRDQKVIDACGNGNAGSAGCASARLEAIANKNSYETGPYNSQLSKQYADAYGQIVNLLNSTTEDAQHQQQVTEGLTQYFMAATGADYETAKGYAQTKQGADIIIASVALGANLQAVNSYLVSKGAFASEATSVSGKLPFNIKSMQVGLRDPAQVELIKNDMINGNFRYTAPEGRIAGYVDSKGNYYISEGNHRMARSARNF</sequence>
<feature type="domain" description="DUF6862" evidence="1">
    <location>
        <begin position="10"/>
        <end position="80"/>
    </location>
</feature>
<reference evidence="3 5" key="3">
    <citation type="submission" date="2019-03" db="EMBL/GenBank/DDBJ databases">
        <authorList>
            <consortium name="Pathogen Informatics"/>
        </authorList>
    </citation>
    <scope>NUCLEOTIDE SEQUENCE [LARGE SCALE GENOMIC DNA]</scope>
    <source>
        <strain evidence="3 5">NCTC12282</strain>
    </source>
</reference>
<dbReference type="Proteomes" id="UP000224974">
    <property type="component" value="Unassembled WGS sequence"/>
</dbReference>
<reference evidence="2" key="1">
    <citation type="submission" date="2017-09" db="EMBL/GenBank/DDBJ databases">
        <title>FDA dAtabase for Regulatory Grade micrObial Sequences (FDA-ARGOS): Supporting development and validation of Infectious Disease Dx tests.</title>
        <authorList>
            <person name="Minogue T."/>
            <person name="Wolcott M."/>
            <person name="Wasieloski L."/>
            <person name="Aguilar W."/>
            <person name="Moore D."/>
            <person name="Tallon L.J."/>
            <person name="Sadzewicz L."/>
            <person name="Ott S."/>
            <person name="Zhao X."/>
            <person name="Nagaraj S."/>
            <person name="Vavikolanu K."/>
            <person name="Aluvathingal J."/>
            <person name="Nadendla S."/>
            <person name="Sichtig H."/>
        </authorList>
    </citation>
    <scope>NUCLEOTIDE SEQUENCE</scope>
    <source>
        <strain evidence="2">FDAARGOS_387</strain>
    </source>
</reference>